<gene>
    <name evidence="1" type="ORF">OCBIM_22029051mg</name>
</gene>
<accession>A0A0L8GS01</accession>
<proteinExistence type="predicted"/>
<reference evidence="1" key="1">
    <citation type="submission" date="2015-07" db="EMBL/GenBank/DDBJ databases">
        <title>MeaNS - Measles Nucleotide Surveillance Program.</title>
        <authorList>
            <person name="Tran T."/>
            <person name="Druce J."/>
        </authorList>
    </citation>
    <scope>NUCLEOTIDE SEQUENCE</scope>
    <source>
        <strain evidence="1">UCB-OBI-ISO-001</strain>
        <tissue evidence="1">Gonad</tissue>
    </source>
</reference>
<dbReference type="AlphaFoldDB" id="A0A0L8GS01"/>
<evidence type="ECO:0000313" key="1">
    <source>
        <dbReference type="EMBL" id="KOF79758.1"/>
    </source>
</evidence>
<name>A0A0L8GS01_OCTBM</name>
<sequence length="49" mass="5925">MAKIFNCHEIIKENSKSKMHKQRLVMNSILVWNFKYRVLVQSFVYIPLV</sequence>
<organism evidence="1">
    <name type="scientific">Octopus bimaculoides</name>
    <name type="common">California two-spotted octopus</name>
    <dbReference type="NCBI Taxonomy" id="37653"/>
    <lineage>
        <taxon>Eukaryota</taxon>
        <taxon>Metazoa</taxon>
        <taxon>Spiralia</taxon>
        <taxon>Lophotrochozoa</taxon>
        <taxon>Mollusca</taxon>
        <taxon>Cephalopoda</taxon>
        <taxon>Coleoidea</taxon>
        <taxon>Octopodiformes</taxon>
        <taxon>Octopoda</taxon>
        <taxon>Incirrata</taxon>
        <taxon>Octopodidae</taxon>
        <taxon>Octopus</taxon>
    </lineage>
</organism>
<protein>
    <submittedName>
        <fullName evidence="1">Uncharacterized protein</fullName>
    </submittedName>
</protein>
<dbReference type="EMBL" id="KQ420635">
    <property type="protein sequence ID" value="KOF79758.1"/>
    <property type="molecule type" value="Genomic_DNA"/>
</dbReference>